<evidence type="ECO:0000256" key="10">
    <source>
        <dbReference type="ARBA" id="ARBA00023136"/>
    </source>
</evidence>
<feature type="transmembrane region" description="Helical" evidence="12">
    <location>
        <begin position="47"/>
        <end position="67"/>
    </location>
</feature>
<keyword evidence="8 12" id="KW-1133">Transmembrane helix</keyword>
<name>A0A0P0YZW0_9HYPH</name>
<keyword evidence="10 12" id="KW-0472">Membrane</keyword>
<evidence type="ECO:0000256" key="9">
    <source>
        <dbReference type="ARBA" id="ARBA00023049"/>
    </source>
</evidence>
<evidence type="ECO:0000313" key="14">
    <source>
        <dbReference type="EMBL" id="BAT27210.1"/>
    </source>
</evidence>
<keyword evidence="2" id="KW-1003">Cell membrane</keyword>
<evidence type="ECO:0000256" key="12">
    <source>
        <dbReference type="SAM" id="Phobius"/>
    </source>
</evidence>
<dbReference type="CDD" id="cd07325">
    <property type="entry name" value="M48_Ste24p_like"/>
    <property type="match status" value="1"/>
</dbReference>
<proteinExistence type="inferred from homology"/>
<evidence type="ECO:0000256" key="6">
    <source>
        <dbReference type="ARBA" id="ARBA00022801"/>
    </source>
</evidence>
<dbReference type="RefSeq" id="WP_083507912.1">
    <property type="nucleotide sequence ID" value="NZ_BBWR01000012.1"/>
</dbReference>
<evidence type="ECO:0000256" key="8">
    <source>
        <dbReference type="ARBA" id="ARBA00022989"/>
    </source>
</evidence>
<dbReference type="GO" id="GO:0005886">
    <property type="term" value="C:plasma membrane"/>
    <property type="evidence" value="ECO:0007669"/>
    <property type="project" value="UniProtKB-SubCell"/>
</dbReference>
<evidence type="ECO:0000259" key="13">
    <source>
        <dbReference type="Pfam" id="PF01435"/>
    </source>
</evidence>
<dbReference type="AlphaFoldDB" id="A0A0P0YZW0"/>
<comment type="similarity">
    <text evidence="11">Belongs to the peptidase M48 family.</text>
</comment>
<evidence type="ECO:0000256" key="3">
    <source>
        <dbReference type="ARBA" id="ARBA00022670"/>
    </source>
</evidence>
<evidence type="ECO:0000256" key="4">
    <source>
        <dbReference type="ARBA" id="ARBA00022692"/>
    </source>
</evidence>
<feature type="transmembrane region" description="Helical" evidence="12">
    <location>
        <begin position="269"/>
        <end position="288"/>
    </location>
</feature>
<evidence type="ECO:0000256" key="7">
    <source>
        <dbReference type="ARBA" id="ARBA00022833"/>
    </source>
</evidence>
<protein>
    <submittedName>
        <fullName evidence="14">Zn-dependent protease with chaperone function</fullName>
    </submittedName>
</protein>
<keyword evidence="5" id="KW-0479">Metal-binding</keyword>
<dbReference type="GO" id="GO:0004222">
    <property type="term" value="F:metalloendopeptidase activity"/>
    <property type="evidence" value="ECO:0007669"/>
    <property type="project" value="InterPro"/>
</dbReference>
<feature type="domain" description="Peptidase M48" evidence="13">
    <location>
        <begin position="170"/>
        <end position="254"/>
    </location>
</feature>
<reference evidence="14" key="1">
    <citation type="journal article" date="2015" name="Proc. Natl. Acad. Sci. U.S.A.">
        <title>Bacterial clade with the ribosomal RNA operon on a small plasmid rather than the chromosome.</title>
        <authorList>
            <person name="Anda M."/>
            <person name="Ohtsubo Y."/>
            <person name="Okubo T."/>
            <person name="Sugawara M."/>
            <person name="Nagata Y."/>
            <person name="Tsuda M."/>
            <person name="Minamisawa K."/>
            <person name="Mitsui H."/>
        </authorList>
    </citation>
    <scope>NUCLEOTIDE SEQUENCE</scope>
    <source>
        <strain evidence="14">JCM 14755</strain>
    </source>
</reference>
<evidence type="ECO:0000256" key="2">
    <source>
        <dbReference type="ARBA" id="ARBA00022475"/>
    </source>
</evidence>
<evidence type="ECO:0000256" key="1">
    <source>
        <dbReference type="ARBA" id="ARBA00004651"/>
    </source>
</evidence>
<comment type="subcellular location">
    <subcellularLocation>
        <location evidence="1">Cell membrane</location>
        <topology evidence="1">Multi-pass membrane protein</topology>
    </subcellularLocation>
</comment>
<dbReference type="InterPro" id="IPR050083">
    <property type="entry name" value="HtpX_protease"/>
</dbReference>
<dbReference type="InterPro" id="IPR001915">
    <property type="entry name" value="Peptidase_M48"/>
</dbReference>
<dbReference type="PANTHER" id="PTHR43221">
    <property type="entry name" value="PROTEASE HTPX"/>
    <property type="match status" value="1"/>
</dbReference>
<dbReference type="Pfam" id="PF01435">
    <property type="entry name" value="Peptidase_M48"/>
    <property type="match status" value="2"/>
</dbReference>
<dbReference type="OrthoDB" id="7338723at2"/>
<keyword evidence="6 11" id="KW-0378">Hydrolase</keyword>
<organism evidence="14">
    <name type="scientific">Aureimonas frigidaquae</name>
    <dbReference type="NCBI Taxonomy" id="424757"/>
    <lineage>
        <taxon>Bacteria</taxon>
        <taxon>Pseudomonadati</taxon>
        <taxon>Pseudomonadota</taxon>
        <taxon>Alphaproteobacteria</taxon>
        <taxon>Hyphomicrobiales</taxon>
        <taxon>Aurantimonadaceae</taxon>
        <taxon>Aureimonas</taxon>
    </lineage>
</organism>
<feature type="domain" description="Peptidase M48" evidence="13">
    <location>
        <begin position="79"/>
        <end position="158"/>
    </location>
</feature>
<sequence>MSIEASAGFGQAMQVRRSPGEIPLFIAVLIFSLIIWALLLAGSLGLILIYVILIAVFLFCAQLVYIVHLRGNAVLAGPDQFPQIYDRVAELSRKAGLRTVPRTYLLQADGALNALATKLFRGQYVVLYTDLLEACGTDTVARDMIIGHEIGHLRSGHLNWFILTAPGRFMPFLGTAYSRACEYTCDRWGAALCGDEAGARRGLLVLAGGRALTRDINVEAYIRQQQDLDTGWMTIARWLSNYPPLSARVDALTAPYGSIHRSARGPLRAVAIMLTIVALTVAVPYGIVQALPHIPALTGLVAGSGILPVTPEADTQPADLDGLITACREGDMQACDDLYYAAPVDSDEEEFGNSCGGRVPDNTQLCANMDF</sequence>
<dbReference type="Gene3D" id="3.30.2010.10">
    <property type="entry name" value="Metalloproteases ('zincins'), catalytic domain"/>
    <property type="match status" value="1"/>
</dbReference>
<dbReference type="GO" id="GO:0006508">
    <property type="term" value="P:proteolysis"/>
    <property type="evidence" value="ECO:0007669"/>
    <property type="project" value="UniProtKB-KW"/>
</dbReference>
<evidence type="ECO:0000256" key="11">
    <source>
        <dbReference type="RuleBase" id="RU003983"/>
    </source>
</evidence>
<dbReference type="PANTHER" id="PTHR43221:SF1">
    <property type="entry name" value="PROTEASE HTPX"/>
    <property type="match status" value="1"/>
</dbReference>
<comment type="cofactor">
    <cofactor evidence="11">
        <name>Zn(2+)</name>
        <dbReference type="ChEBI" id="CHEBI:29105"/>
    </cofactor>
    <text evidence="11">Binds 1 zinc ion per subunit.</text>
</comment>
<keyword evidence="7 11" id="KW-0862">Zinc</keyword>
<dbReference type="GO" id="GO:0046872">
    <property type="term" value="F:metal ion binding"/>
    <property type="evidence" value="ECO:0007669"/>
    <property type="project" value="UniProtKB-KW"/>
</dbReference>
<keyword evidence="4 12" id="KW-0812">Transmembrane</keyword>
<accession>A0A0P0YZW0</accession>
<feature type="transmembrane region" description="Helical" evidence="12">
    <location>
        <begin position="22"/>
        <end position="41"/>
    </location>
</feature>
<keyword evidence="9 11" id="KW-0482">Metalloprotease</keyword>
<dbReference type="EMBL" id="LC066375">
    <property type="protein sequence ID" value="BAT27210.1"/>
    <property type="molecule type" value="Genomic_DNA"/>
</dbReference>
<evidence type="ECO:0000256" key="5">
    <source>
        <dbReference type="ARBA" id="ARBA00022723"/>
    </source>
</evidence>
<keyword evidence="3 11" id="KW-0645">Protease</keyword>